<dbReference type="AlphaFoldDB" id="A0AAD3XW92"/>
<protein>
    <submittedName>
        <fullName evidence="3">Uncharacterized protein</fullName>
    </submittedName>
</protein>
<organism evidence="3 4">
    <name type="scientific">Nepenthes gracilis</name>
    <name type="common">Slender pitcher plant</name>
    <dbReference type="NCBI Taxonomy" id="150966"/>
    <lineage>
        <taxon>Eukaryota</taxon>
        <taxon>Viridiplantae</taxon>
        <taxon>Streptophyta</taxon>
        <taxon>Embryophyta</taxon>
        <taxon>Tracheophyta</taxon>
        <taxon>Spermatophyta</taxon>
        <taxon>Magnoliopsida</taxon>
        <taxon>eudicotyledons</taxon>
        <taxon>Gunneridae</taxon>
        <taxon>Pentapetalae</taxon>
        <taxon>Caryophyllales</taxon>
        <taxon>Nepenthaceae</taxon>
        <taxon>Nepenthes</taxon>
    </lineage>
</organism>
<evidence type="ECO:0000256" key="1">
    <source>
        <dbReference type="SAM" id="MobiDB-lite"/>
    </source>
</evidence>
<evidence type="ECO:0000313" key="3">
    <source>
        <dbReference type="EMBL" id="GMH19813.1"/>
    </source>
</evidence>
<evidence type="ECO:0000313" key="4">
    <source>
        <dbReference type="Proteomes" id="UP001279734"/>
    </source>
</evidence>
<keyword evidence="2" id="KW-1133">Transmembrane helix</keyword>
<name>A0AAD3XW92_NEPGR</name>
<keyword evidence="4" id="KW-1185">Reference proteome</keyword>
<keyword evidence="2" id="KW-0472">Membrane</keyword>
<gene>
    <name evidence="3" type="ORF">Nepgr_021654</name>
</gene>
<proteinExistence type="predicted"/>
<dbReference type="EMBL" id="BSYO01000021">
    <property type="protein sequence ID" value="GMH19813.1"/>
    <property type="molecule type" value="Genomic_DNA"/>
</dbReference>
<accession>A0AAD3XW92</accession>
<feature type="transmembrane region" description="Helical" evidence="2">
    <location>
        <begin position="291"/>
        <end position="312"/>
    </location>
</feature>
<feature type="region of interest" description="Disordered" evidence="1">
    <location>
        <begin position="119"/>
        <end position="209"/>
    </location>
</feature>
<comment type="caution">
    <text evidence="3">The sequence shown here is derived from an EMBL/GenBank/DDBJ whole genome shotgun (WGS) entry which is preliminary data.</text>
</comment>
<dbReference type="Proteomes" id="UP001279734">
    <property type="component" value="Unassembled WGS sequence"/>
</dbReference>
<keyword evidence="2" id="KW-0812">Transmembrane</keyword>
<sequence length="339" mass="37857">MINIVRSLKPKVHQTQELSPSNHGLAHQRTHTVLNFRGRNQCSASLNSAFTGHSQCRRATPMGDIHQIPAITYSFNAIGANPSFIFHERRWNKSATPAQAIPNSHHHQKHQDRRWLKNLQGTNSRGRRDWAGPPLRIPNQTRTKEKRAIAQKSPTESRPKRKHQSDHGFGVNPNRVLPKEQRCGSTIDEISRMPRTQSRGPDEECKPSRRGLALLPGPAYFSDPPVQNGWSVRLGHGCLASWPYDVMSAQVNRWSLLYGLAHVDVIAGPGRYGLASMNHLVTLKVSLDGDVAIVLAGLIYLTGVSILLRSLATRADVREARLEVWICSGWSTRRDGLSS</sequence>
<evidence type="ECO:0000256" key="2">
    <source>
        <dbReference type="SAM" id="Phobius"/>
    </source>
</evidence>
<reference evidence="3" key="1">
    <citation type="submission" date="2023-05" db="EMBL/GenBank/DDBJ databases">
        <title>Nepenthes gracilis genome sequencing.</title>
        <authorList>
            <person name="Fukushima K."/>
        </authorList>
    </citation>
    <scope>NUCLEOTIDE SEQUENCE</scope>
    <source>
        <strain evidence="3">SING2019-196</strain>
    </source>
</reference>